<keyword evidence="1" id="KW-0732">Signal</keyword>
<proteinExistence type="predicted"/>
<evidence type="ECO:0000313" key="3">
    <source>
        <dbReference type="Proteomes" id="UP001206895"/>
    </source>
</evidence>
<sequence length="117" mass="11955">MSFSRRIAVTAGACVLVGAGAALTAPVASAFTIAPAPGGAKITATQSEARAIHDANLKPALDAALPNFRGVRTGKSLGTLVDEYSGKAAVTPGATFYTTVTGIPDRTYIDVGYRSRR</sequence>
<evidence type="ECO:0000256" key="1">
    <source>
        <dbReference type="SAM" id="SignalP"/>
    </source>
</evidence>
<accession>A0ABT1HBS7</accession>
<comment type="caution">
    <text evidence="2">The sequence shown here is derived from an EMBL/GenBank/DDBJ whole genome shotgun (WGS) entry which is preliminary data.</text>
</comment>
<evidence type="ECO:0000313" key="2">
    <source>
        <dbReference type="EMBL" id="MCP2175701.1"/>
    </source>
</evidence>
<keyword evidence="3" id="KW-1185">Reference proteome</keyword>
<reference evidence="2 3" key="1">
    <citation type="submission" date="2022-06" db="EMBL/GenBank/DDBJ databases">
        <title>Genomic Encyclopedia of Archaeal and Bacterial Type Strains, Phase II (KMG-II): from individual species to whole genera.</title>
        <authorList>
            <person name="Goeker M."/>
        </authorList>
    </citation>
    <scope>NUCLEOTIDE SEQUENCE [LARGE SCALE GENOMIC DNA]</scope>
    <source>
        <strain evidence="2 3">DSM 44693</strain>
    </source>
</reference>
<dbReference type="InterPro" id="IPR006311">
    <property type="entry name" value="TAT_signal"/>
</dbReference>
<protein>
    <submittedName>
        <fullName evidence="2">Uncharacterized protein</fullName>
    </submittedName>
</protein>
<dbReference type="PROSITE" id="PS51318">
    <property type="entry name" value="TAT"/>
    <property type="match status" value="1"/>
</dbReference>
<dbReference type="Proteomes" id="UP001206895">
    <property type="component" value="Unassembled WGS sequence"/>
</dbReference>
<feature type="signal peptide" evidence="1">
    <location>
        <begin position="1"/>
        <end position="30"/>
    </location>
</feature>
<name>A0ABT1HBS7_9NOCA</name>
<gene>
    <name evidence="2" type="ORF">LX13_001520</name>
</gene>
<feature type="chain" id="PRO_5045052497" evidence="1">
    <location>
        <begin position="31"/>
        <end position="117"/>
    </location>
</feature>
<dbReference type="EMBL" id="JAMTCJ010000002">
    <property type="protein sequence ID" value="MCP2175701.1"/>
    <property type="molecule type" value="Genomic_DNA"/>
</dbReference>
<organism evidence="2 3">
    <name type="scientific">Williamsia maris</name>
    <dbReference type="NCBI Taxonomy" id="72806"/>
    <lineage>
        <taxon>Bacteria</taxon>
        <taxon>Bacillati</taxon>
        <taxon>Actinomycetota</taxon>
        <taxon>Actinomycetes</taxon>
        <taxon>Mycobacteriales</taxon>
        <taxon>Nocardiaceae</taxon>
        <taxon>Williamsia</taxon>
    </lineage>
</organism>